<protein>
    <recommendedName>
        <fullName evidence="3">Phospholipase/carboxylesterase/thioesterase domain-containing protein</fullName>
    </recommendedName>
</protein>
<comment type="caution">
    <text evidence="4">The sequence shown here is derived from an EMBL/GenBank/DDBJ whole genome shotgun (WGS) entry which is preliminary data.</text>
</comment>
<dbReference type="InterPro" id="IPR050955">
    <property type="entry name" value="Plant_Biomass_Hydrol_Est"/>
</dbReference>
<dbReference type="Proteomes" id="UP001204000">
    <property type="component" value="Unassembled WGS sequence"/>
</dbReference>
<sequence length="222" mass="23484">MDPACKVHVPDNADGSLPILIALHGKGDNGVDFLEGTGLSAARAIVAAPTGRALAWAPAPYASTTLDEDASRIDAIIDDLVAEYGADPERVYLAGFSNGGGLAVALSVVRDRFAGIATCSAAVRETPNEIAAATPVDYLNIHGTYDDVVPYNGDLRSPYSGAEDDVIQAAPAVVEAFTRRNAGAARTEHRRVEGMGHEWPTGQWASHRGIDVTREVLDFFRL</sequence>
<accession>A0ABT1G000</accession>
<dbReference type="PANTHER" id="PTHR43037">
    <property type="entry name" value="UNNAMED PRODUCT-RELATED"/>
    <property type="match status" value="1"/>
</dbReference>
<name>A0ABT1G000_9CORY</name>
<dbReference type="PANTHER" id="PTHR43037:SF5">
    <property type="entry name" value="FERULOYL ESTERASE"/>
    <property type="match status" value="1"/>
</dbReference>
<keyword evidence="1" id="KW-0732">Signal</keyword>
<evidence type="ECO:0000256" key="2">
    <source>
        <dbReference type="ARBA" id="ARBA00022801"/>
    </source>
</evidence>
<organism evidence="4 5">
    <name type="scientific">Corynebacterium stercoris</name>
    <dbReference type="NCBI Taxonomy" id="2943490"/>
    <lineage>
        <taxon>Bacteria</taxon>
        <taxon>Bacillati</taxon>
        <taxon>Actinomycetota</taxon>
        <taxon>Actinomycetes</taxon>
        <taxon>Mycobacteriales</taxon>
        <taxon>Corynebacteriaceae</taxon>
        <taxon>Corynebacterium</taxon>
    </lineage>
</organism>
<dbReference type="InterPro" id="IPR029058">
    <property type="entry name" value="AB_hydrolase_fold"/>
</dbReference>
<dbReference type="Pfam" id="PF02230">
    <property type="entry name" value="Abhydrolase_2"/>
    <property type="match status" value="1"/>
</dbReference>
<evidence type="ECO:0000313" key="5">
    <source>
        <dbReference type="Proteomes" id="UP001204000"/>
    </source>
</evidence>
<evidence type="ECO:0000259" key="3">
    <source>
        <dbReference type="Pfam" id="PF02230"/>
    </source>
</evidence>
<gene>
    <name evidence="4" type="ORF">M5J20_02205</name>
</gene>
<reference evidence="4" key="1">
    <citation type="submission" date="2022-05" db="EMBL/GenBank/DDBJ databases">
        <title>Corynebacterium sp. TA-R-1 sp. nov., isolated from human feces.</title>
        <authorList>
            <person name="Shamsuzzaman M."/>
            <person name="Dahal R.H."/>
        </authorList>
    </citation>
    <scope>NUCLEOTIDE SEQUENCE</scope>
    <source>
        <strain evidence="4">TA-R-1</strain>
    </source>
</reference>
<keyword evidence="2" id="KW-0378">Hydrolase</keyword>
<feature type="domain" description="Phospholipase/carboxylesterase/thioesterase" evidence="3">
    <location>
        <begin position="66"/>
        <end position="152"/>
    </location>
</feature>
<dbReference type="EMBL" id="JAMFTQ010000002">
    <property type="protein sequence ID" value="MCP1387005.1"/>
    <property type="molecule type" value="Genomic_DNA"/>
</dbReference>
<dbReference type="SUPFAM" id="SSF53474">
    <property type="entry name" value="alpha/beta-Hydrolases"/>
    <property type="match status" value="1"/>
</dbReference>
<evidence type="ECO:0000256" key="1">
    <source>
        <dbReference type="ARBA" id="ARBA00022729"/>
    </source>
</evidence>
<dbReference type="Gene3D" id="3.40.50.1820">
    <property type="entry name" value="alpha/beta hydrolase"/>
    <property type="match status" value="1"/>
</dbReference>
<dbReference type="InterPro" id="IPR003140">
    <property type="entry name" value="PLipase/COase/thioEstase"/>
</dbReference>
<evidence type="ECO:0000313" key="4">
    <source>
        <dbReference type="EMBL" id="MCP1387005.1"/>
    </source>
</evidence>
<dbReference type="RefSeq" id="WP_253575934.1">
    <property type="nucleotide sequence ID" value="NZ_JAMFTQ010000002.1"/>
</dbReference>
<proteinExistence type="predicted"/>
<keyword evidence="5" id="KW-1185">Reference proteome</keyword>